<dbReference type="Gene3D" id="1.20.58.340">
    <property type="entry name" value="Magnesium transport protein CorA, transmembrane region"/>
    <property type="match status" value="2"/>
</dbReference>
<keyword evidence="5 6" id="KW-0472">Membrane</keyword>
<dbReference type="EMBL" id="JAPQKR010000014">
    <property type="protein sequence ID" value="KAJ5198600.1"/>
    <property type="molecule type" value="Genomic_DNA"/>
</dbReference>
<dbReference type="OrthoDB" id="29879at2759"/>
<dbReference type="Proteomes" id="UP001150904">
    <property type="component" value="Unassembled WGS sequence"/>
</dbReference>
<dbReference type="RefSeq" id="XP_058307028.1">
    <property type="nucleotide sequence ID" value="XM_058454779.1"/>
</dbReference>
<keyword evidence="3 6" id="KW-0812">Transmembrane</keyword>
<dbReference type="InterPro" id="IPR002523">
    <property type="entry name" value="MgTranspt_CorA/ZnTranspt_ZntB"/>
</dbReference>
<dbReference type="PANTHER" id="PTHR21535">
    <property type="entry name" value="MAGNESIUM AND COBALT TRANSPORT PROTEIN/MITOCHONDRIAL IMPORT INNER MEMBRANE TRANSLOCASE SUBUNIT TIM8"/>
    <property type="match status" value="1"/>
</dbReference>
<evidence type="ECO:0000256" key="6">
    <source>
        <dbReference type="SAM" id="Phobius"/>
    </source>
</evidence>
<evidence type="ECO:0000313" key="8">
    <source>
        <dbReference type="Proteomes" id="UP001150904"/>
    </source>
</evidence>
<proteinExistence type="inferred from homology"/>
<reference evidence="7" key="2">
    <citation type="journal article" date="2023" name="IMA Fungus">
        <title>Comparative genomic study of the Penicillium genus elucidates a diverse pangenome and 15 lateral gene transfer events.</title>
        <authorList>
            <person name="Petersen C."/>
            <person name="Sorensen T."/>
            <person name="Nielsen M.R."/>
            <person name="Sondergaard T.E."/>
            <person name="Sorensen J.L."/>
            <person name="Fitzpatrick D.A."/>
            <person name="Frisvad J.C."/>
            <person name="Nielsen K.L."/>
        </authorList>
    </citation>
    <scope>NUCLEOTIDE SEQUENCE</scope>
    <source>
        <strain evidence="7">IBT 15544</strain>
    </source>
</reference>
<evidence type="ECO:0000256" key="3">
    <source>
        <dbReference type="ARBA" id="ARBA00022692"/>
    </source>
</evidence>
<gene>
    <name evidence="7" type="ORF">N7498_007717</name>
</gene>
<accession>A0A9W9JPC3</accession>
<feature type="transmembrane region" description="Helical" evidence="6">
    <location>
        <begin position="314"/>
        <end position="333"/>
    </location>
</feature>
<dbReference type="InterPro" id="IPR045861">
    <property type="entry name" value="CorA_cytoplasmic_dom"/>
</dbReference>
<dbReference type="GO" id="GO:0010961">
    <property type="term" value="P:intracellular magnesium ion homeostasis"/>
    <property type="evidence" value="ECO:0007669"/>
    <property type="project" value="TreeGrafter"/>
</dbReference>
<name>A0A9W9JPC3_9EURO</name>
<dbReference type="GO" id="GO:0005886">
    <property type="term" value="C:plasma membrane"/>
    <property type="evidence" value="ECO:0007669"/>
    <property type="project" value="TreeGrafter"/>
</dbReference>
<dbReference type="InterPro" id="IPR045863">
    <property type="entry name" value="CorA_TM1_TM2"/>
</dbReference>
<dbReference type="CDD" id="cd12829">
    <property type="entry name" value="Alr1p-like"/>
    <property type="match status" value="1"/>
</dbReference>
<evidence type="ECO:0000256" key="4">
    <source>
        <dbReference type="ARBA" id="ARBA00022989"/>
    </source>
</evidence>
<organism evidence="7 8">
    <name type="scientific">Penicillium cinerascens</name>
    <dbReference type="NCBI Taxonomy" id="70096"/>
    <lineage>
        <taxon>Eukaryota</taxon>
        <taxon>Fungi</taxon>
        <taxon>Dikarya</taxon>
        <taxon>Ascomycota</taxon>
        <taxon>Pezizomycotina</taxon>
        <taxon>Eurotiomycetes</taxon>
        <taxon>Eurotiomycetidae</taxon>
        <taxon>Eurotiales</taxon>
        <taxon>Aspergillaceae</taxon>
        <taxon>Penicillium</taxon>
    </lineage>
</organism>
<evidence type="ECO:0000256" key="2">
    <source>
        <dbReference type="ARBA" id="ARBA00009765"/>
    </source>
</evidence>
<protein>
    <submittedName>
        <fullName evidence="7">Uncharacterized protein</fullName>
    </submittedName>
</protein>
<dbReference type="Pfam" id="PF01544">
    <property type="entry name" value="CorA"/>
    <property type="match status" value="1"/>
</dbReference>
<dbReference type="GeneID" id="83182080"/>
<reference evidence="7" key="1">
    <citation type="submission" date="2022-12" db="EMBL/GenBank/DDBJ databases">
        <authorList>
            <person name="Petersen C."/>
        </authorList>
    </citation>
    <scope>NUCLEOTIDE SEQUENCE</scope>
    <source>
        <strain evidence="7">IBT 15544</strain>
    </source>
</reference>
<comment type="subcellular location">
    <subcellularLocation>
        <location evidence="1">Membrane</location>
        <topology evidence="1">Multi-pass membrane protein</topology>
    </subcellularLocation>
</comment>
<comment type="caution">
    <text evidence="7">The sequence shown here is derived from an EMBL/GenBank/DDBJ whole genome shotgun (WGS) entry which is preliminary data.</text>
</comment>
<feature type="transmembrane region" description="Helical" evidence="6">
    <location>
        <begin position="345"/>
        <end position="367"/>
    </location>
</feature>
<sequence>MEKQTEVRTVETAPDRFSFFCSQTLKATTSPTWDDLLPNGNLDHIFQETQKSRPDPSRPTWWFDIRDATEADVSVVSQALSIHPLTAEDITIREPREKVEVFKNYYLISFLTLVDRDLSESERPDIPATAEIYILVFQYGVVTFSPSGCEHVHRVRERARKMHDPTILSSDWICYALIDDIVDSFEPFTRAAEIESEAIEDQVYIARIDDVKELIPQVDVLRKKITHIIRCLHGKVDVLNGFVKRCQGPDKLPVFPDGELLLYLGDVQDHLVTTLSTLSHIDEIIGRSQANSLAQLSATNLRVSHKITSVMSKVTVLATIFVPCHFVTGLFGMNVQVPGEETTGLSWFFGIVGSFVVFMVVCLAIAAKFRLL</sequence>
<evidence type="ECO:0000256" key="5">
    <source>
        <dbReference type="ARBA" id="ARBA00023136"/>
    </source>
</evidence>
<keyword evidence="4 6" id="KW-1133">Transmembrane helix</keyword>
<dbReference type="PANTHER" id="PTHR21535:SF55">
    <property type="entry name" value="MAGNESIUM TRANSPORTER ALR1-RELATED"/>
    <property type="match status" value="1"/>
</dbReference>
<evidence type="ECO:0000256" key="1">
    <source>
        <dbReference type="ARBA" id="ARBA00004141"/>
    </source>
</evidence>
<dbReference type="InterPro" id="IPR044089">
    <property type="entry name" value="Alr1-like"/>
</dbReference>
<dbReference type="GO" id="GO:0015095">
    <property type="term" value="F:magnesium ion transmembrane transporter activity"/>
    <property type="evidence" value="ECO:0007669"/>
    <property type="project" value="InterPro"/>
</dbReference>
<dbReference type="SUPFAM" id="SSF144083">
    <property type="entry name" value="Magnesium transport protein CorA, transmembrane region"/>
    <property type="match status" value="1"/>
</dbReference>
<comment type="similarity">
    <text evidence="2">Belongs to the CorA metal ion transporter (MIT) (TC 1.A.35) family.</text>
</comment>
<dbReference type="Gene3D" id="3.30.460.20">
    <property type="entry name" value="CorA soluble domain-like"/>
    <property type="match status" value="1"/>
</dbReference>
<evidence type="ECO:0000313" key="7">
    <source>
        <dbReference type="EMBL" id="KAJ5198600.1"/>
    </source>
</evidence>
<keyword evidence="8" id="KW-1185">Reference proteome</keyword>
<dbReference type="AlphaFoldDB" id="A0A9W9JPC3"/>
<dbReference type="SUPFAM" id="SSF143865">
    <property type="entry name" value="CorA soluble domain-like"/>
    <property type="match status" value="1"/>
</dbReference>